<dbReference type="PROSITE" id="PS50280">
    <property type="entry name" value="SET"/>
    <property type="match status" value="1"/>
</dbReference>
<gene>
    <name evidence="4" type="ORF">PoB_007047100</name>
</gene>
<feature type="compositionally biased region" description="Polar residues" evidence="2">
    <location>
        <begin position="1491"/>
        <end position="1506"/>
    </location>
</feature>
<dbReference type="Proteomes" id="UP000735302">
    <property type="component" value="Unassembled WGS sequence"/>
</dbReference>
<dbReference type="GO" id="GO:0006325">
    <property type="term" value="P:chromatin organization"/>
    <property type="evidence" value="ECO:0007669"/>
    <property type="project" value="UniProtKB-KW"/>
</dbReference>
<feature type="region of interest" description="Disordered" evidence="2">
    <location>
        <begin position="998"/>
        <end position="1027"/>
    </location>
</feature>
<feature type="compositionally biased region" description="Basic and acidic residues" evidence="2">
    <location>
        <begin position="596"/>
        <end position="607"/>
    </location>
</feature>
<feature type="region of interest" description="Disordered" evidence="2">
    <location>
        <begin position="2133"/>
        <end position="2286"/>
    </location>
</feature>
<feature type="compositionally biased region" description="Basic and acidic residues" evidence="2">
    <location>
        <begin position="766"/>
        <end position="788"/>
    </location>
</feature>
<feature type="region of interest" description="Disordered" evidence="2">
    <location>
        <begin position="1221"/>
        <end position="1241"/>
    </location>
</feature>
<feature type="region of interest" description="Disordered" evidence="2">
    <location>
        <begin position="1856"/>
        <end position="2121"/>
    </location>
</feature>
<feature type="compositionally biased region" description="Low complexity" evidence="2">
    <location>
        <begin position="1788"/>
        <end position="1803"/>
    </location>
</feature>
<feature type="region of interest" description="Disordered" evidence="2">
    <location>
        <begin position="956"/>
        <end position="977"/>
    </location>
</feature>
<feature type="compositionally biased region" description="Low complexity" evidence="2">
    <location>
        <begin position="2133"/>
        <end position="2149"/>
    </location>
</feature>
<dbReference type="InterPro" id="IPR011011">
    <property type="entry name" value="Znf_FYVE_PHD"/>
</dbReference>
<evidence type="ECO:0000259" key="3">
    <source>
        <dbReference type="PROSITE" id="PS50280"/>
    </source>
</evidence>
<evidence type="ECO:0000256" key="1">
    <source>
        <dbReference type="ARBA" id="ARBA00022853"/>
    </source>
</evidence>
<dbReference type="Gene3D" id="2.170.270.10">
    <property type="entry name" value="SET domain"/>
    <property type="match status" value="1"/>
</dbReference>
<organism evidence="4 5">
    <name type="scientific">Plakobranchus ocellatus</name>
    <dbReference type="NCBI Taxonomy" id="259542"/>
    <lineage>
        <taxon>Eukaryota</taxon>
        <taxon>Metazoa</taxon>
        <taxon>Spiralia</taxon>
        <taxon>Lophotrochozoa</taxon>
        <taxon>Mollusca</taxon>
        <taxon>Gastropoda</taxon>
        <taxon>Heterobranchia</taxon>
        <taxon>Euthyneura</taxon>
        <taxon>Panpulmonata</taxon>
        <taxon>Sacoglossa</taxon>
        <taxon>Placobranchoidea</taxon>
        <taxon>Plakobranchidae</taxon>
        <taxon>Plakobranchus</taxon>
    </lineage>
</organism>
<feature type="compositionally biased region" description="Basic residues" evidence="2">
    <location>
        <begin position="849"/>
        <end position="862"/>
    </location>
</feature>
<feature type="compositionally biased region" description="Polar residues" evidence="2">
    <location>
        <begin position="1643"/>
        <end position="1658"/>
    </location>
</feature>
<feature type="compositionally biased region" description="Polar residues" evidence="2">
    <location>
        <begin position="2023"/>
        <end position="2061"/>
    </location>
</feature>
<dbReference type="CDD" id="cd10529">
    <property type="entry name" value="SET_SETD5-like"/>
    <property type="match status" value="1"/>
</dbReference>
<feature type="region of interest" description="Disordered" evidence="2">
    <location>
        <begin position="42"/>
        <end position="95"/>
    </location>
</feature>
<feature type="compositionally biased region" description="Low complexity" evidence="2">
    <location>
        <begin position="2258"/>
        <end position="2277"/>
    </location>
</feature>
<dbReference type="GO" id="GO:0034967">
    <property type="term" value="C:Set3 complex"/>
    <property type="evidence" value="ECO:0007669"/>
    <property type="project" value="TreeGrafter"/>
</dbReference>
<feature type="compositionally biased region" description="Basic and acidic residues" evidence="2">
    <location>
        <begin position="692"/>
        <end position="747"/>
    </location>
</feature>
<feature type="compositionally biased region" description="Polar residues" evidence="2">
    <location>
        <begin position="748"/>
        <end position="763"/>
    </location>
</feature>
<feature type="compositionally biased region" description="Basic and acidic residues" evidence="2">
    <location>
        <begin position="1910"/>
        <end position="1938"/>
    </location>
</feature>
<feature type="compositionally biased region" description="Low complexity" evidence="2">
    <location>
        <begin position="2062"/>
        <end position="2081"/>
    </location>
</feature>
<feature type="compositionally biased region" description="Polar residues" evidence="2">
    <location>
        <begin position="2183"/>
        <end position="2216"/>
    </location>
</feature>
<feature type="compositionally biased region" description="Polar residues" evidence="2">
    <location>
        <begin position="1680"/>
        <end position="1696"/>
    </location>
</feature>
<accession>A0AAV4DJC9</accession>
<feature type="compositionally biased region" description="Polar residues" evidence="2">
    <location>
        <begin position="580"/>
        <end position="592"/>
    </location>
</feature>
<evidence type="ECO:0000313" key="4">
    <source>
        <dbReference type="EMBL" id="GFO43966.1"/>
    </source>
</evidence>
<name>A0AAV4DJC9_9GAST</name>
<feature type="region of interest" description="Disordered" evidence="2">
    <location>
        <begin position="166"/>
        <end position="277"/>
    </location>
</feature>
<feature type="region of interest" description="Disordered" evidence="2">
    <location>
        <begin position="481"/>
        <end position="541"/>
    </location>
</feature>
<dbReference type="GO" id="GO:0006355">
    <property type="term" value="P:regulation of DNA-templated transcription"/>
    <property type="evidence" value="ECO:0007669"/>
    <property type="project" value="TreeGrafter"/>
</dbReference>
<feature type="compositionally biased region" description="Basic residues" evidence="2">
    <location>
        <begin position="200"/>
        <end position="237"/>
    </location>
</feature>
<keyword evidence="1" id="KW-0156">Chromatin regulator</keyword>
<protein>
    <submittedName>
        <fullName evidence="4">Histone-lysine N-methyltransferase mll5</fullName>
    </submittedName>
</protein>
<dbReference type="SMART" id="SM00317">
    <property type="entry name" value="SET"/>
    <property type="match status" value="1"/>
</dbReference>
<feature type="compositionally biased region" description="Polar residues" evidence="2">
    <location>
        <begin position="52"/>
        <end position="61"/>
    </location>
</feature>
<feature type="compositionally biased region" description="Low complexity" evidence="2">
    <location>
        <begin position="1706"/>
        <end position="1723"/>
    </location>
</feature>
<feature type="compositionally biased region" description="Low complexity" evidence="2">
    <location>
        <begin position="1732"/>
        <end position="1776"/>
    </location>
</feature>
<feature type="region of interest" description="Disordered" evidence="2">
    <location>
        <begin position="1415"/>
        <end position="1437"/>
    </location>
</feature>
<dbReference type="PANTHER" id="PTHR46462:SF3">
    <property type="entry name" value="UPSET, ISOFORM A"/>
    <property type="match status" value="1"/>
</dbReference>
<feature type="compositionally biased region" description="Pro residues" evidence="2">
    <location>
        <begin position="74"/>
        <end position="91"/>
    </location>
</feature>
<feature type="domain" description="SET" evidence="3">
    <location>
        <begin position="318"/>
        <end position="450"/>
    </location>
</feature>
<keyword evidence="5" id="KW-1185">Reference proteome</keyword>
<feature type="region of interest" description="Disordered" evidence="2">
    <location>
        <begin position="1585"/>
        <end position="1844"/>
    </location>
</feature>
<feature type="compositionally biased region" description="Basic and acidic residues" evidence="2">
    <location>
        <begin position="1508"/>
        <end position="1531"/>
    </location>
</feature>
<dbReference type="PANTHER" id="PTHR46462">
    <property type="entry name" value="UPSET, ISOFORM A"/>
    <property type="match status" value="1"/>
</dbReference>
<dbReference type="InterPro" id="IPR001214">
    <property type="entry name" value="SET_dom"/>
</dbReference>
<feature type="compositionally biased region" description="Basic and acidic residues" evidence="2">
    <location>
        <begin position="615"/>
        <end position="651"/>
    </location>
</feature>
<feature type="compositionally biased region" description="Polar residues" evidence="2">
    <location>
        <begin position="814"/>
        <end position="835"/>
    </location>
</feature>
<feature type="region of interest" description="Disordered" evidence="2">
    <location>
        <begin position="573"/>
        <end position="890"/>
    </location>
</feature>
<feature type="compositionally biased region" description="Polar residues" evidence="2">
    <location>
        <begin position="1603"/>
        <end position="1620"/>
    </location>
</feature>
<dbReference type="SUPFAM" id="SSF82199">
    <property type="entry name" value="SET domain"/>
    <property type="match status" value="1"/>
</dbReference>
<dbReference type="SUPFAM" id="SSF57903">
    <property type="entry name" value="FYVE/PHD zinc finger"/>
    <property type="match status" value="1"/>
</dbReference>
<feature type="compositionally biased region" description="Polar residues" evidence="2">
    <location>
        <begin position="671"/>
        <end position="680"/>
    </location>
</feature>
<dbReference type="GO" id="GO:0070210">
    <property type="term" value="C:Rpd3L-Expanded complex"/>
    <property type="evidence" value="ECO:0007669"/>
    <property type="project" value="TreeGrafter"/>
</dbReference>
<comment type="caution">
    <text evidence="4">The sequence shown here is derived from an EMBL/GenBank/DDBJ whole genome shotgun (WGS) entry which is preliminary data.</text>
</comment>
<dbReference type="Pfam" id="PF00856">
    <property type="entry name" value="SET"/>
    <property type="match status" value="1"/>
</dbReference>
<dbReference type="EMBL" id="BLXT01007928">
    <property type="protein sequence ID" value="GFO43966.1"/>
    <property type="molecule type" value="Genomic_DNA"/>
</dbReference>
<sequence length="2286" mass="246583">MSVILRVGAVKPIENHEVHYGSGDEASSSYTDADVLDIPLPEHTYQRPLPPTSTASQSSTGYIGLPYQDHNYGMPPPPSPPRPASPRPPSPFEDNGMVQIEEEVKTTPLVSVVEEVVEDSVTRCICGYLHDDGYMICCDKCSYFCELCQPRVLDAVKAKAMQKRKREELAARNVLSDSSATDTDPEEAANALASMGKKLPAGKKKSLKQKRTKAKEKPPLKLKIRKALAQKVKKPGKKEKENITSPKPQKKLMKSSSQKGKNEKGKNRTPLTLEQVTGDPWNSNFSPWVDSYDYAHENQYSSPVRDFSSNSSLTSHTVDISIMPDQLLAHLTCVAEVRKNRKGLRALQEIPAGQAIIEYKGKVMLRHDYDKEHAFVNCFKKLQPFVLFYSQLEVDLCVDARTYGNEARFVRRSCTPNAEVKHILSQGKLYFVILSKKDIMCGFEITIPFDYNYQDCSYCVECACKKNNCVVSRYWKKLKNSQRTPQKEQHGVKRKRQSSGNESINTPSIEKAGLSSPYGSPGKNTSPVKMIPAPSPPKLASPVKLSNVSTLLAASALLDGKLDLSSRLDFEANEPIQGIPPTSQPKSATASRRSSKVTEDIVKEEKVVVNLLTPSKEKAVKTKDSGKAKGKDKESKVNAHHSNEVKKERRSSSRRQSQDDIDDLTDTKADSSSTAHSSGTELDEANGATPEVQKKMTREERKLDAIMKVFEKMEKREERRKEAMARGDQGSKRSSIDSKTQKKEDGSSTHSRSNSQDGPSDNGISVKEELAVNDVTDKEKSLEQKSEGSKTTGIHQKLPLTVEVKSEKTEDQYLKTTGWSEGTSPGIPSSTSLLTHDSRLGSLDSSSKTNRKPGKRKRRRSRVYSTTAMSDVASVSAEEGNSNSSFPPAPLSMPVTPASTPLPAEDADAGIFKYVKTKKHLFDEWSHKHEDETKQEMFVECLPNPHANTMDHLQRRNSQSLPSGHRVPEPSGGSAKKRWLRQAMHEVPAPIAFNHSLSVSTDSGSASPVHGSSSPNPGTCLGSPGAGSPLDFVTPLKKRRLIRESLSNEGTTSPSAGVLAETFSTNGVGISTKTNGVKHMFPATRHSTDDRMFLHKGYPHKNGFSEVVLFTEANGSNTSNSVTNVTSLGHLGAERQGSRVEQINSDVAWRADSRINGVAEGVHMSGNSMPQPTSSSSSYPLKFRGLLERIAVDHSSEMLPQQEAMPVTSSSRNLQTSAVLSNPILTSSSSSPPPPKRKEGIELDCSVSMPPVVVVNSSVYNDVNSLIDTEGSGTGVTAKSIMNEDSPATVRIDLNAHEMEPPTSLSDTSSNVVVNLDDSLFNVGLQGERPPDMAECPVNSSEDVEIFPSARGHGRVSVTICDNACTNSSSRDHTGGPLGVQSLSVEHQQFDSANLVDSSHADLSACDEHKNSEAVSAGCVGDDSNSRDVAGPSSTVSQPYEANFQFIPGGDSNDGISSSGQVCLPPVDRVVVELNSVCDSVNNATVAERNSGWTQDRPCTSRTASQKEVGRGQRDVEKEETRADSNADCRCDSAGNGQDYTSGSLSRMSQENDKMDIEMADSNTAESSSTVELRSPIAISVNSLDSNVDSTSSEAKQLAEATSEYQTPQESHCDSNSDLNAISRKGQKNSVSSDDSCSEFMGVSSSEACASSQRNENQYQERAEEKEIQQGACDNEDLSNNEVSTAASKTCQTTAQEEGAVHEQQENQQLEESSNLSTSVSESRNASHHSQAPFLSSPSPSSSSSVFLSSTSVASTVPDNSCDSRSPSSSGIHISPTAAGCTSNSQAVPSISPISSSVESTPVVKKKVSLLEYRKRLKEKPASSPEGKTSSSSSSTTAISSPLTVTTHKLSSTLSRFLSGSSPTSFSSSLSSSSSSLSPTKASSLSRSSNHDAKKTRMPTLATLPLFKSSDPRKDDKKKPKPKAEKHLSLDDRLRLEFGVEGVEDSSRKKKNGAKPPRWKSASPPPPPPPLHPPYPLSILSSDLSMPHHFPSLRCSAAEDNDVMSSKGLADNSIPPPPPPPLTTSFPVSTSGGIHFGPTSTVRPSQGSFVGPSSQLLNGTRSSHVFQQQPQQQHSTISSTSLNVPPPIGVTPRHPHTGHTVIDQQQASQPPPPSVHGFLAPPYKPLFHLNIHQSQQSASSASSSSASAQRQIHNSALPHSPSWGAGSGQGSSTSYLSIIPQPSVASSRMQHLSQPQQHPRPTPGQMHSKTVVSGNLAQDDHPPPPPPPPPPRPHHHHLSSTSSSSSHRFHNHQGLVGKSKSNKAAASSSSHSSSSSSCFSDNRSRY</sequence>
<feature type="compositionally biased region" description="Polar residues" evidence="2">
    <location>
        <begin position="498"/>
        <end position="508"/>
    </location>
</feature>
<feature type="compositionally biased region" description="Basic and acidic residues" evidence="2">
    <location>
        <begin position="804"/>
        <end position="813"/>
    </location>
</feature>
<feature type="compositionally biased region" description="Low complexity" evidence="2">
    <location>
        <begin position="1856"/>
        <end position="1888"/>
    </location>
</feature>
<feature type="compositionally biased region" description="Pro residues" evidence="2">
    <location>
        <begin position="1963"/>
        <end position="1976"/>
    </location>
</feature>
<proteinExistence type="predicted"/>
<reference evidence="4 5" key="1">
    <citation type="journal article" date="2021" name="Elife">
        <title>Chloroplast acquisition without the gene transfer in kleptoplastic sea slugs, Plakobranchus ocellatus.</title>
        <authorList>
            <person name="Maeda T."/>
            <person name="Takahashi S."/>
            <person name="Yoshida T."/>
            <person name="Shimamura S."/>
            <person name="Takaki Y."/>
            <person name="Nagai Y."/>
            <person name="Toyoda A."/>
            <person name="Suzuki Y."/>
            <person name="Arimoto A."/>
            <person name="Ishii H."/>
            <person name="Satoh N."/>
            <person name="Nishiyama T."/>
            <person name="Hasebe M."/>
            <person name="Maruyama T."/>
            <person name="Minagawa J."/>
            <person name="Obokata J."/>
            <person name="Shigenobu S."/>
        </authorList>
    </citation>
    <scope>NUCLEOTIDE SEQUENCE [LARGE SCALE GENOMIC DNA]</scope>
</reference>
<feature type="compositionally biased region" description="Polar residues" evidence="2">
    <location>
        <begin position="1585"/>
        <end position="1595"/>
    </location>
</feature>
<feature type="compositionally biased region" description="Low complexity" evidence="2">
    <location>
        <begin position="1823"/>
        <end position="1841"/>
    </location>
</feature>
<dbReference type="InterPro" id="IPR046341">
    <property type="entry name" value="SET_dom_sf"/>
</dbReference>
<feature type="compositionally biased region" description="Polar residues" evidence="2">
    <location>
        <begin position="1535"/>
        <end position="1549"/>
    </location>
</feature>
<feature type="region of interest" description="Disordered" evidence="2">
    <location>
        <begin position="1489"/>
        <end position="1549"/>
    </location>
</feature>
<feature type="compositionally biased region" description="Low complexity" evidence="2">
    <location>
        <begin position="1003"/>
        <end position="1015"/>
    </location>
</feature>
<evidence type="ECO:0000256" key="2">
    <source>
        <dbReference type="SAM" id="MobiDB-lite"/>
    </source>
</evidence>
<feature type="compositionally biased region" description="Basic and acidic residues" evidence="2">
    <location>
        <begin position="1659"/>
        <end position="1668"/>
    </location>
</feature>
<evidence type="ECO:0000313" key="5">
    <source>
        <dbReference type="Proteomes" id="UP000735302"/>
    </source>
</evidence>